<dbReference type="Proteomes" id="UP001056681">
    <property type="component" value="Chromosome"/>
</dbReference>
<protein>
    <submittedName>
        <fullName evidence="1">Uncharacterized protein</fullName>
    </submittedName>
</protein>
<dbReference type="EMBL" id="CP063231">
    <property type="protein sequence ID" value="URL59395.1"/>
    <property type="molecule type" value="Genomic_DNA"/>
</dbReference>
<dbReference type="RefSeq" id="WP_250339955.1">
    <property type="nucleotide sequence ID" value="NZ_CP063231.1"/>
</dbReference>
<name>A0ABY4T5B4_9GAMM</name>
<accession>A0ABY4T5B4</accession>
<reference evidence="1" key="1">
    <citation type="submission" date="2020-10" db="EMBL/GenBank/DDBJ databases">
        <title>Whole-genome sequence of Luteibacter sp. EIF3.</title>
        <authorList>
            <person name="Friedrich I."/>
            <person name="Hertel R."/>
            <person name="Daniel R."/>
        </authorList>
    </citation>
    <scope>NUCLEOTIDE SEQUENCE</scope>
    <source>
        <strain evidence="1">EIF3</strain>
    </source>
</reference>
<gene>
    <name evidence="1" type="ORF">IM816_04605</name>
</gene>
<sequence length="106" mass="12148">MAIPDHRETLPLQTIYDEAGYLDQMPFDLFRELMTHVSEELGIPAGKLRLSDRFDAELAPARGNEFDSAVAMLAYDLKLAAKRHKRKLDMSVETLDGYLRLMSELY</sequence>
<organism evidence="1 2">
    <name type="scientific">Luteibacter flocculans</name>
    <dbReference type="NCBI Taxonomy" id="2780091"/>
    <lineage>
        <taxon>Bacteria</taxon>
        <taxon>Pseudomonadati</taxon>
        <taxon>Pseudomonadota</taxon>
        <taxon>Gammaproteobacteria</taxon>
        <taxon>Lysobacterales</taxon>
        <taxon>Rhodanobacteraceae</taxon>
        <taxon>Luteibacter</taxon>
    </lineage>
</organism>
<proteinExistence type="predicted"/>
<keyword evidence="2" id="KW-1185">Reference proteome</keyword>
<evidence type="ECO:0000313" key="1">
    <source>
        <dbReference type="EMBL" id="URL59395.1"/>
    </source>
</evidence>
<evidence type="ECO:0000313" key="2">
    <source>
        <dbReference type="Proteomes" id="UP001056681"/>
    </source>
</evidence>